<dbReference type="Pfam" id="PF00628">
    <property type="entry name" value="PHD"/>
    <property type="match status" value="1"/>
</dbReference>
<proteinExistence type="inferred from homology"/>
<sequence length="225" mass="25603">MALPHPRSVEEIFEDFSNRRSALVKALTQEVDDFYKQCNPEHENLCLYGNPDGSWDVALPAEEVPPELPEPALGINFARDGMEKKDWLKLVAVHSDAWLLSVAFFYGAKLNKVEREKLFKQINGRPTVFETLNGKVDKQPKKQGTKRPPSVKSNAASGSAPEWESDGEEQQQDPCEYCGKYYKEEEFWIGCDVCLKWFHGKCVNVSVAKAAKITNYKCPNCQKRR</sequence>
<dbReference type="PROSITE" id="PS01359">
    <property type="entry name" value="ZF_PHD_1"/>
    <property type="match status" value="1"/>
</dbReference>
<dbReference type="InterPro" id="IPR019786">
    <property type="entry name" value="Zinc_finger_PHD-type_CS"/>
</dbReference>
<organism evidence="10">
    <name type="scientific">Pyramimonas obovata</name>
    <dbReference type="NCBI Taxonomy" id="1411642"/>
    <lineage>
        <taxon>Eukaryota</taxon>
        <taxon>Viridiplantae</taxon>
        <taxon>Chlorophyta</taxon>
        <taxon>Pyramimonadophyceae</taxon>
        <taxon>Pyramimonadales</taxon>
        <taxon>Pyramimonadaceae</taxon>
        <taxon>Pyramimonas</taxon>
        <taxon>Pyramimonas incertae sedis</taxon>
    </lineage>
</organism>
<evidence type="ECO:0000256" key="7">
    <source>
        <dbReference type="PROSITE-ProRule" id="PRU00146"/>
    </source>
</evidence>
<dbReference type="GO" id="GO:0008270">
    <property type="term" value="F:zinc ion binding"/>
    <property type="evidence" value="ECO:0007669"/>
    <property type="project" value="UniProtKB-KW"/>
</dbReference>
<reference evidence="10" key="1">
    <citation type="submission" date="2021-01" db="EMBL/GenBank/DDBJ databases">
        <authorList>
            <person name="Corre E."/>
            <person name="Pelletier E."/>
            <person name="Niang G."/>
            <person name="Scheremetjew M."/>
            <person name="Finn R."/>
            <person name="Kale V."/>
            <person name="Holt S."/>
            <person name="Cochrane G."/>
            <person name="Meng A."/>
            <person name="Brown T."/>
            <person name="Cohen L."/>
        </authorList>
    </citation>
    <scope>NUCLEOTIDE SEQUENCE</scope>
    <source>
        <strain evidence="10">CCMP722</strain>
    </source>
</reference>
<dbReference type="SUPFAM" id="SSF57903">
    <property type="entry name" value="FYVE/PHD zinc finger"/>
    <property type="match status" value="1"/>
</dbReference>
<dbReference type="PANTHER" id="PTHR12321:SF98">
    <property type="entry name" value="PHD FINGER PROTEIN ALFIN-LIKE 5"/>
    <property type="match status" value="1"/>
</dbReference>
<keyword evidence="2" id="KW-0479">Metal-binding</keyword>
<evidence type="ECO:0000256" key="1">
    <source>
        <dbReference type="ARBA" id="ARBA00010445"/>
    </source>
</evidence>
<evidence type="ECO:0000256" key="3">
    <source>
        <dbReference type="ARBA" id="ARBA00022771"/>
    </source>
</evidence>
<dbReference type="AlphaFoldDB" id="A0A7S0RRQ1"/>
<dbReference type="GO" id="GO:0005634">
    <property type="term" value="C:nucleus"/>
    <property type="evidence" value="ECO:0007669"/>
    <property type="project" value="TreeGrafter"/>
</dbReference>
<keyword evidence="6" id="KW-0804">Transcription</keyword>
<evidence type="ECO:0000256" key="8">
    <source>
        <dbReference type="SAM" id="MobiDB-lite"/>
    </source>
</evidence>
<feature type="domain" description="PHD-type" evidence="9">
    <location>
        <begin position="172"/>
        <end position="224"/>
    </location>
</feature>
<dbReference type="InterPro" id="IPR019787">
    <property type="entry name" value="Znf_PHD-finger"/>
</dbReference>
<dbReference type="GO" id="GO:0003712">
    <property type="term" value="F:transcription coregulator activity"/>
    <property type="evidence" value="ECO:0007669"/>
    <property type="project" value="TreeGrafter"/>
</dbReference>
<accession>A0A7S0RRQ1</accession>
<keyword evidence="3 7" id="KW-0863">Zinc-finger</keyword>
<dbReference type="InterPro" id="IPR045104">
    <property type="entry name" value="Alfin"/>
</dbReference>
<evidence type="ECO:0000256" key="2">
    <source>
        <dbReference type="ARBA" id="ARBA00022723"/>
    </source>
</evidence>
<protein>
    <recommendedName>
        <fullName evidence="9">PHD-type domain-containing protein</fullName>
    </recommendedName>
</protein>
<dbReference type="GO" id="GO:0006355">
    <property type="term" value="P:regulation of DNA-templated transcription"/>
    <property type="evidence" value="ECO:0007669"/>
    <property type="project" value="InterPro"/>
</dbReference>
<comment type="similarity">
    <text evidence="1">Belongs to the Alfin family.</text>
</comment>
<dbReference type="PROSITE" id="PS50016">
    <property type="entry name" value="ZF_PHD_2"/>
    <property type="match status" value="1"/>
</dbReference>
<dbReference type="PANTHER" id="PTHR12321">
    <property type="entry name" value="CPG BINDING PROTEIN"/>
    <property type="match status" value="1"/>
</dbReference>
<dbReference type="InterPro" id="IPR011011">
    <property type="entry name" value="Znf_FYVE_PHD"/>
</dbReference>
<evidence type="ECO:0000256" key="4">
    <source>
        <dbReference type="ARBA" id="ARBA00022833"/>
    </source>
</evidence>
<dbReference type="GO" id="GO:0042393">
    <property type="term" value="F:histone binding"/>
    <property type="evidence" value="ECO:0007669"/>
    <property type="project" value="InterPro"/>
</dbReference>
<dbReference type="InterPro" id="IPR001965">
    <property type="entry name" value="Znf_PHD"/>
</dbReference>
<feature type="region of interest" description="Disordered" evidence="8">
    <location>
        <begin position="132"/>
        <end position="172"/>
    </location>
</feature>
<evidence type="ECO:0000259" key="9">
    <source>
        <dbReference type="PROSITE" id="PS50016"/>
    </source>
</evidence>
<keyword evidence="4" id="KW-0862">Zinc</keyword>
<dbReference type="SMART" id="SM00249">
    <property type="entry name" value="PHD"/>
    <property type="match status" value="1"/>
</dbReference>
<name>A0A7S0RRQ1_9CHLO</name>
<dbReference type="GO" id="GO:0000976">
    <property type="term" value="F:transcription cis-regulatory region binding"/>
    <property type="evidence" value="ECO:0007669"/>
    <property type="project" value="TreeGrafter"/>
</dbReference>
<evidence type="ECO:0000256" key="5">
    <source>
        <dbReference type="ARBA" id="ARBA00023015"/>
    </source>
</evidence>
<dbReference type="InterPro" id="IPR013083">
    <property type="entry name" value="Znf_RING/FYVE/PHD"/>
</dbReference>
<dbReference type="InterPro" id="IPR021998">
    <property type="entry name" value="Alfin_N"/>
</dbReference>
<keyword evidence="5" id="KW-0805">Transcription regulation</keyword>
<dbReference type="Pfam" id="PF12165">
    <property type="entry name" value="Alfin"/>
    <property type="match status" value="1"/>
</dbReference>
<dbReference type="Gene3D" id="3.30.40.10">
    <property type="entry name" value="Zinc/RING finger domain, C3HC4 (zinc finger)"/>
    <property type="match status" value="1"/>
</dbReference>
<evidence type="ECO:0000256" key="6">
    <source>
        <dbReference type="ARBA" id="ARBA00023163"/>
    </source>
</evidence>
<dbReference type="EMBL" id="HBFA01034131">
    <property type="protein sequence ID" value="CAD8685113.1"/>
    <property type="molecule type" value="Transcribed_RNA"/>
</dbReference>
<evidence type="ECO:0000313" key="10">
    <source>
        <dbReference type="EMBL" id="CAD8685113.1"/>
    </source>
</evidence>
<gene>
    <name evidence="10" type="ORF">POBO1169_LOCUS17123</name>
</gene>